<gene>
    <name evidence="4" type="ORF">GCM10007420_00790</name>
</gene>
<feature type="compositionally biased region" description="Basic and acidic residues" evidence="1">
    <location>
        <begin position="116"/>
        <end position="128"/>
    </location>
</feature>
<dbReference type="InterPro" id="IPR018247">
    <property type="entry name" value="EF_Hand_1_Ca_BS"/>
</dbReference>
<comment type="caution">
    <text evidence="4">The sequence shown here is derived from an EMBL/GenBank/DDBJ whole genome shotgun (WGS) entry which is preliminary data.</text>
</comment>
<dbReference type="PROSITE" id="PS00018">
    <property type="entry name" value="EF_HAND_1"/>
    <property type="match status" value="1"/>
</dbReference>
<organism evidence="4 5">
    <name type="scientific">Glycocaulis albus</name>
    <dbReference type="NCBI Taxonomy" id="1382801"/>
    <lineage>
        <taxon>Bacteria</taxon>
        <taxon>Pseudomonadati</taxon>
        <taxon>Pseudomonadota</taxon>
        <taxon>Alphaproteobacteria</taxon>
        <taxon>Maricaulales</taxon>
        <taxon>Maricaulaceae</taxon>
        <taxon>Glycocaulis</taxon>
    </lineage>
</organism>
<evidence type="ECO:0000259" key="3">
    <source>
        <dbReference type="PROSITE" id="PS50222"/>
    </source>
</evidence>
<evidence type="ECO:0000313" key="4">
    <source>
        <dbReference type="EMBL" id="GGG89592.1"/>
    </source>
</evidence>
<feature type="signal peptide" evidence="2">
    <location>
        <begin position="1"/>
        <end position="20"/>
    </location>
</feature>
<feature type="region of interest" description="Disordered" evidence="1">
    <location>
        <begin position="73"/>
        <end position="193"/>
    </location>
</feature>
<sequence>MKTFLISGVSALALAGMAFAAPFEEADTDGDGRISLSEVQALDSATTEAEFTLYDVDLDGGLDEDEYAAWRVATQGDAEADYSTDPVMDDPMADDPMAEEDPVELEDVPADPYEPSAEKSLDDHGDKDEYGDEDREEGGEGDYSESDAAYGEGDVSHDDDADADEITEDLNEEQAEDLESDADEDGDENEPWK</sequence>
<accession>A0ABQ1XDI9</accession>
<evidence type="ECO:0000256" key="1">
    <source>
        <dbReference type="SAM" id="MobiDB-lite"/>
    </source>
</evidence>
<feature type="compositionally biased region" description="Acidic residues" evidence="1">
    <location>
        <begin position="78"/>
        <end position="109"/>
    </location>
</feature>
<name>A0ABQ1XDI9_9PROT</name>
<dbReference type="EMBL" id="BMFS01000001">
    <property type="protein sequence ID" value="GGG89592.1"/>
    <property type="molecule type" value="Genomic_DNA"/>
</dbReference>
<feature type="compositionally biased region" description="Acidic residues" evidence="1">
    <location>
        <begin position="157"/>
        <end position="193"/>
    </location>
</feature>
<dbReference type="InterPro" id="IPR011992">
    <property type="entry name" value="EF-hand-dom_pair"/>
</dbReference>
<keyword evidence="2" id="KW-0732">Signal</keyword>
<evidence type="ECO:0000256" key="2">
    <source>
        <dbReference type="SAM" id="SignalP"/>
    </source>
</evidence>
<dbReference type="Proteomes" id="UP000648722">
    <property type="component" value="Unassembled WGS sequence"/>
</dbReference>
<keyword evidence="5" id="KW-1185">Reference proteome</keyword>
<feature type="domain" description="EF-hand" evidence="3">
    <location>
        <begin position="23"/>
        <end position="49"/>
    </location>
</feature>
<feature type="chain" id="PRO_5046188135" description="EF-hand domain-containing protein" evidence="2">
    <location>
        <begin position="21"/>
        <end position="193"/>
    </location>
</feature>
<dbReference type="InterPro" id="IPR002048">
    <property type="entry name" value="EF_hand_dom"/>
</dbReference>
<dbReference type="Gene3D" id="1.10.238.10">
    <property type="entry name" value="EF-hand"/>
    <property type="match status" value="1"/>
</dbReference>
<dbReference type="SUPFAM" id="SSF47473">
    <property type="entry name" value="EF-hand"/>
    <property type="match status" value="1"/>
</dbReference>
<evidence type="ECO:0000313" key="5">
    <source>
        <dbReference type="Proteomes" id="UP000648722"/>
    </source>
</evidence>
<protein>
    <recommendedName>
        <fullName evidence="3">EF-hand domain-containing protein</fullName>
    </recommendedName>
</protein>
<proteinExistence type="predicted"/>
<reference evidence="5" key="1">
    <citation type="journal article" date="2019" name="Int. J. Syst. Evol. Microbiol.">
        <title>The Global Catalogue of Microorganisms (GCM) 10K type strain sequencing project: providing services to taxonomists for standard genome sequencing and annotation.</title>
        <authorList>
            <consortium name="The Broad Institute Genomics Platform"/>
            <consortium name="The Broad Institute Genome Sequencing Center for Infectious Disease"/>
            <person name="Wu L."/>
            <person name="Ma J."/>
        </authorList>
    </citation>
    <scope>NUCLEOTIDE SEQUENCE [LARGE SCALE GENOMIC DNA]</scope>
    <source>
        <strain evidence="5">CGMCC 1.12766</strain>
    </source>
</reference>
<dbReference type="RefSeq" id="WP_188450575.1">
    <property type="nucleotide sequence ID" value="NZ_BMFS01000001.1"/>
</dbReference>
<dbReference type="PROSITE" id="PS50222">
    <property type="entry name" value="EF_HAND_2"/>
    <property type="match status" value="1"/>
</dbReference>
<feature type="compositionally biased region" description="Acidic residues" evidence="1">
    <location>
        <begin position="129"/>
        <end position="145"/>
    </location>
</feature>